<dbReference type="SUPFAM" id="SSF53474">
    <property type="entry name" value="alpha/beta-Hydrolases"/>
    <property type="match status" value="1"/>
</dbReference>
<dbReference type="Proteomes" id="UP000313312">
    <property type="component" value="Unassembled WGS sequence"/>
</dbReference>
<evidence type="ECO:0000313" key="2">
    <source>
        <dbReference type="EMBL" id="TNK90750.1"/>
    </source>
</evidence>
<dbReference type="RefSeq" id="WP_139555045.1">
    <property type="nucleotide sequence ID" value="NZ_JARBEV010000012.1"/>
</dbReference>
<reference evidence="2 3" key="1">
    <citation type="submission" date="2018-05" db="EMBL/GenBank/DDBJ databases">
        <title>Lactobacillus sanfranciscensis Ah4 draft denome sequence.</title>
        <authorList>
            <person name="Zhang G."/>
        </authorList>
    </citation>
    <scope>NUCLEOTIDE SEQUENCE [LARGE SCALE GENOMIC DNA]</scope>
    <source>
        <strain evidence="2 3">Ah4</strain>
    </source>
</reference>
<gene>
    <name evidence="2" type="ORF">DID87_02130</name>
</gene>
<name>A0A5C4TJW0_FRUSA</name>
<dbReference type="InterPro" id="IPR050228">
    <property type="entry name" value="Carboxylesterase_BioH"/>
</dbReference>
<proteinExistence type="predicted"/>
<feature type="domain" description="AB hydrolase-1" evidence="1">
    <location>
        <begin position="22"/>
        <end position="245"/>
    </location>
</feature>
<dbReference type="PANTHER" id="PTHR43194:SF2">
    <property type="entry name" value="PEROXISOMAL MEMBRANE PROTEIN LPX1"/>
    <property type="match status" value="1"/>
</dbReference>
<dbReference type="PANTHER" id="PTHR43194">
    <property type="entry name" value="HYDROLASE ALPHA/BETA FOLD FAMILY"/>
    <property type="match status" value="1"/>
</dbReference>
<dbReference type="InterPro" id="IPR029058">
    <property type="entry name" value="AB_hydrolase_fold"/>
</dbReference>
<dbReference type="Gene3D" id="3.40.50.1820">
    <property type="entry name" value="alpha/beta hydrolase"/>
    <property type="match status" value="1"/>
</dbReference>
<dbReference type="AlphaFoldDB" id="A0A5C4TJW0"/>
<evidence type="ECO:0000313" key="3">
    <source>
        <dbReference type="Proteomes" id="UP000313312"/>
    </source>
</evidence>
<dbReference type="EMBL" id="QFCR01000004">
    <property type="protein sequence ID" value="TNK90750.1"/>
    <property type="molecule type" value="Genomic_DNA"/>
</dbReference>
<comment type="caution">
    <text evidence="2">The sequence shown here is derived from an EMBL/GenBank/DDBJ whole genome shotgun (WGS) entry which is preliminary data.</text>
</comment>
<protein>
    <submittedName>
        <fullName evidence="2">Alpha/beta hydrolase</fullName>
    </submittedName>
</protein>
<accession>A0A5C4TJW0</accession>
<dbReference type="InterPro" id="IPR000073">
    <property type="entry name" value="AB_hydrolase_1"/>
</dbReference>
<organism evidence="2 3">
    <name type="scientific">Fructilactobacillus sanfranciscensis</name>
    <name type="common">Lactobacillus sanfranciscensis</name>
    <dbReference type="NCBI Taxonomy" id="1625"/>
    <lineage>
        <taxon>Bacteria</taxon>
        <taxon>Bacillati</taxon>
        <taxon>Bacillota</taxon>
        <taxon>Bacilli</taxon>
        <taxon>Lactobacillales</taxon>
        <taxon>Lactobacillaceae</taxon>
        <taxon>Fructilactobacillus</taxon>
    </lineage>
</organism>
<dbReference type="Pfam" id="PF00561">
    <property type="entry name" value="Abhydrolase_1"/>
    <property type="match status" value="1"/>
</dbReference>
<evidence type="ECO:0000259" key="1">
    <source>
        <dbReference type="Pfam" id="PF00561"/>
    </source>
</evidence>
<keyword evidence="2" id="KW-0378">Hydrolase</keyword>
<sequence>MKFYTSDQIELDYDDFGAKSDPAVMILSGIGAYKEYWKKTIAALVENHYRVINIDARNQGKSEHTNQGLRISRHAMDLYELQQKLEITDPILMGNSMGASTIFAYVSLFGSSQLRGIIDVDQSPKMINDETWQYGFKDITWDDFHFALAQPFGKATHCNIDDQIFKQIQQLKADFPYDAELNFPFLIDHATQDWRSVIVHLDCPLLIVSGADSPYFNPKFANLCETLSSQVTATSVENAGHLVMVEQSAVFNEEMLQWLQKIG</sequence>
<dbReference type="GO" id="GO:0016787">
    <property type="term" value="F:hydrolase activity"/>
    <property type="evidence" value="ECO:0007669"/>
    <property type="project" value="UniProtKB-KW"/>
</dbReference>